<dbReference type="RefSeq" id="WP_052449078.1">
    <property type="nucleotide sequence ID" value="NZ_CAUUNV010000102.1"/>
</dbReference>
<protein>
    <recommendedName>
        <fullName evidence="2">Endonuclease/exonuclease/phosphatase domain-containing protein</fullName>
    </recommendedName>
</protein>
<dbReference type="GO" id="GO:0006506">
    <property type="term" value="P:GPI anchor biosynthetic process"/>
    <property type="evidence" value="ECO:0007669"/>
    <property type="project" value="TreeGrafter"/>
</dbReference>
<sequence length="264" mass="30117">MKQMHILQSVFCLFLLASFIYSDSADKRIQYNAGVEKVKILSYNIRNARGTDDVTDYDRVAGVIRRVSADCVAIQELDSATMRSNGDFVLDEIARRTKMYAVFNASIEYDGGKYGIGILTKEKPIKKEAIPLPGREEERSMLLVETDDYVICCTHWSLTREDRMASVELINELAAKYTDKPVFLAGDLNAAPNDREIQELKLTWEVLNNEKEYTCPSVHPTKCIDYILIKKDFSYPYQVLKSKVEVEPLASDHSPVWVEIGFHK</sequence>
<dbReference type="SUPFAM" id="SSF56219">
    <property type="entry name" value="DNase I-like"/>
    <property type="match status" value="1"/>
</dbReference>
<dbReference type="GO" id="GO:0016020">
    <property type="term" value="C:membrane"/>
    <property type="evidence" value="ECO:0007669"/>
    <property type="project" value="GOC"/>
</dbReference>
<dbReference type="Pfam" id="PF03372">
    <property type="entry name" value="Exo_endo_phos"/>
    <property type="match status" value="1"/>
</dbReference>
<evidence type="ECO:0000256" key="1">
    <source>
        <dbReference type="SAM" id="SignalP"/>
    </source>
</evidence>
<dbReference type="PANTHER" id="PTHR14859:SF15">
    <property type="entry name" value="ENDONUCLEASE_EXONUCLEASE_PHOSPHATASE DOMAIN-CONTAINING PROTEIN"/>
    <property type="match status" value="1"/>
</dbReference>
<dbReference type="InterPro" id="IPR005135">
    <property type="entry name" value="Endo/exonuclease/phosphatase"/>
</dbReference>
<feature type="chain" id="PRO_5012947125" description="Endonuclease/exonuclease/phosphatase domain-containing protein" evidence="1">
    <location>
        <begin position="25"/>
        <end position="264"/>
    </location>
</feature>
<dbReference type="EMBL" id="NSLJ01000010">
    <property type="protein sequence ID" value="PDP44115.1"/>
    <property type="molecule type" value="Genomic_DNA"/>
</dbReference>
<dbReference type="InterPro" id="IPR051916">
    <property type="entry name" value="GPI-anchor_lipid_remodeler"/>
</dbReference>
<proteinExistence type="predicted"/>
<feature type="domain" description="Endonuclease/exonuclease/phosphatase" evidence="2">
    <location>
        <begin position="41"/>
        <end position="253"/>
    </location>
</feature>
<organism evidence="3 4">
    <name type="scientific">Tannerella forsythia</name>
    <name type="common">Bacteroides forsythus</name>
    <dbReference type="NCBI Taxonomy" id="28112"/>
    <lineage>
        <taxon>Bacteria</taxon>
        <taxon>Pseudomonadati</taxon>
        <taxon>Bacteroidota</taxon>
        <taxon>Bacteroidia</taxon>
        <taxon>Bacteroidales</taxon>
        <taxon>Tannerellaceae</taxon>
        <taxon>Tannerella</taxon>
    </lineage>
</organism>
<dbReference type="Proteomes" id="UP000219259">
    <property type="component" value="Unassembled WGS sequence"/>
</dbReference>
<dbReference type="InterPro" id="IPR036691">
    <property type="entry name" value="Endo/exonu/phosph_ase_sf"/>
</dbReference>
<gene>
    <name evidence="3" type="ORF">CLI86_05445</name>
</gene>
<keyword evidence="1" id="KW-0732">Signal</keyword>
<reference evidence="3 4" key="1">
    <citation type="submission" date="2017-09" db="EMBL/GenBank/DDBJ databases">
        <title>Phase variable restriction modification systems are present in the genome sequences of periodontal pathogens Prevotella intermedia, Tannerella forsythia and Porphyromonas gingivalis.</title>
        <authorList>
            <person name="Haigh R.D."/>
            <person name="Crawford L."/>
            <person name="Ralph J."/>
            <person name="Wanford J."/>
            <person name="Vartoukian S.R."/>
            <person name="Hijazib K."/>
            <person name="Wade W."/>
            <person name="Oggioni M.R."/>
        </authorList>
    </citation>
    <scope>NUCLEOTIDE SEQUENCE [LARGE SCALE GENOMIC DNA]</scope>
    <source>
        <strain evidence="3 4">WW11663</strain>
    </source>
</reference>
<dbReference type="GO" id="GO:0003824">
    <property type="term" value="F:catalytic activity"/>
    <property type="evidence" value="ECO:0007669"/>
    <property type="project" value="InterPro"/>
</dbReference>
<name>A0A2A6E8Q4_TANFO</name>
<feature type="signal peptide" evidence="1">
    <location>
        <begin position="1"/>
        <end position="24"/>
    </location>
</feature>
<dbReference type="Gene3D" id="3.60.10.10">
    <property type="entry name" value="Endonuclease/exonuclease/phosphatase"/>
    <property type="match status" value="1"/>
</dbReference>
<dbReference type="AlphaFoldDB" id="A0A2A6E8Q4"/>
<evidence type="ECO:0000313" key="3">
    <source>
        <dbReference type="EMBL" id="PDP44115.1"/>
    </source>
</evidence>
<comment type="caution">
    <text evidence="3">The sequence shown here is derived from an EMBL/GenBank/DDBJ whole genome shotgun (WGS) entry which is preliminary data.</text>
</comment>
<accession>A0A2A6E8Q4</accession>
<evidence type="ECO:0000259" key="2">
    <source>
        <dbReference type="Pfam" id="PF03372"/>
    </source>
</evidence>
<dbReference type="PANTHER" id="PTHR14859">
    <property type="entry name" value="CALCOFLUOR WHITE HYPERSENSITIVE PROTEIN PRECURSOR"/>
    <property type="match status" value="1"/>
</dbReference>
<evidence type="ECO:0000313" key="4">
    <source>
        <dbReference type="Proteomes" id="UP000219259"/>
    </source>
</evidence>